<protein>
    <recommendedName>
        <fullName evidence="3">Peptidase S24/S26A/S26B/S26C domain-containing protein</fullName>
    </recommendedName>
</protein>
<dbReference type="EMBL" id="JACHFW010000004">
    <property type="protein sequence ID" value="MBB5264186.1"/>
    <property type="molecule type" value="Genomic_DNA"/>
</dbReference>
<evidence type="ECO:0000313" key="2">
    <source>
        <dbReference type="Proteomes" id="UP000543642"/>
    </source>
</evidence>
<proteinExistence type="predicted"/>
<evidence type="ECO:0008006" key="3">
    <source>
        <dbReference type="Google" id="ProtNLM"/>
    </source>
</evidence>
<sequence>MAGIQGRLTVNPMKSDRSQVRDLKGQVSLYGREVVPLIREVLASGGSFDLTVSGTSMSPTLKPERDQVRLKAPQRKMPEKYPILFFQRDDGTYVLHRKIRGGRQGLWVINGDAQAWTECIQPGQVIGVVYEIRRKGRWIPVRDKKYRLWVFWWRRTRILRPLIFRVKRGLNCYIFKHGR</sequence>
<dbReference type="Proteomes" id="UP000543642">
    <property type="component" value="Unassembled WGS sequence"/>
</dbReference>
<evidence type="ECO:0000313" key="1">
    <source>
        <dbReference type="EMBL" id="MBB5264186.1"/>
    </source>
</evidence>
<organism evidence="1 2">
    <name type="scientific">Catenibacillus scindens</name>
    <dbReference type="NCBI Taxonomy" id="673271"/>
    <lineage>
        <taxon>Bacteria</taxon>
        <taxon>Bacillati</taxon>
        <taxon>Bacillota</taxon>
        <taxon>Clostridia</taxon>
        <taxon>Lachnospirales</taxon>
        <taxon>Lachnospiraceae</taxon>
        <taxon>Catenibacillus</taxon>
    </lineage>
</organism>
<dbReference type="SUPFAM" id="SSF51306">
    <property type="entry name" value="LexA/Signal peptidase"/>
    <property type="match status" value="1"/>
</dbReference>
<name>A0A7W8H954_9FIRM</name>
<dbReference type="InterPro" id="IPR036286">
    <property type="entry name" value="LexA/Signal_pep-like_sf"/>
</dbReference>
<comment type="caution">
    <text evidence="1">The sequence shown here is derived from an EMBL/GenBank/DDBJ whole genome shotgun (WGS) entry which is preliminary data.</text>
</comment>
<dbReference type="AlphaFoldDB" id="A0A7W8H954"/>
<accession>A0A7W8H954</accession>
<reference evidence="1 2" key="1">
    <citation type="submission" date="2020-08" db="EMBL/GenBank/DDBJ databases">
        <title>Genomic Encyclopedia of Type Strains, Phase IV (KMG-IV): sequencing the most valuable type-strain genomes for metagenomic binning, comparative biology and taxonomic classification.</title>
        <authorList>
            <person name="Goeker M."/>
        </authorList>
    </citation>
    <scope>NUCLEOTIDE SEQUENCE [LARGE SCALE GENOMIC DNA]</scope>
    <source>
        <strain evidence="1 2">DSM 106146</strain>
    </source>
</reference>
<keyword evidence="2" id="KW-1185">Reference proteome</keyword>
<gene>
    <name evidence="1" type="ORF">HNP82_001297</name>
</gene>
<dbReference type="CDD" id="cd06462">
    <property type="entry name" value="Peptidase_S24_S26"/>
    <property type="match status" value="1"/>
</dbReference>